<feature type="chain" id="PRO_5004534010" description="Kazal-like domain-containing protein" evidence="1">
    <location>
        <begin position="27"/>
        <end position="134"/>
    </location>
</feature>
<dbReference type="Pfam" id="PF00050">
    <property type="entry name" value="Kazal_1"/>
    <property type="match status" value="1"/>
</dbReference>
<dbReference type="InterPro" id="IPR036058">
    <property type="entry name" value="Kazal_dom_sf"/>
</dbReference>
<accession>S4Y3D6</accession>
<gene>
    <name evidence="3" type="ORF">SCE1572_24660</name>
</gene>
<evidence type="ECO:0000259" key="2">
    <source>
        <dbReference type="PROSITE" id="PS51465"/>
    </source>
</evidence>
<protein>
    <recommendedName>
        <fullName evidence="2">Kazal-like domain-containing protein</fullName>
    </recommendedName>
</protein>
<dbReference type="CDD" id="cd00104">
    <property type="entry name" value="KAZAL_FS"/>
    <property type="match status" value="1"/>
</dbReference>
<dbReference type="SMART" id="SM00280">
    <property type="entry name" value="KAZAL"/>
    <property type="match status" value="1"/>
</dbReference>
<organism evidence="3 4">
    <name type="scientific">Sorangium cellulosum So0157-2</name>
    <dbReference type="NCBI Taxonomy" id="1254432"/>
    <lineage>
        <taxon>Bacteria</taxon>
        <taxon>Pseudomonadati</taxon>
        <taxon>Myxococcota</taxon>
        <taxon>Polyangia</taxon>
        <taxon>Polyangiales</taxon>
        <taxon>Polyangiaceae</taxon>
        <taxon>Sorangium</taxon>
    </lineage>
</organism>
<sequence>MNVQGRLQINRFASIVWLALSMVPLAAGCQVEVADGASEATESASQEVRTGGGEGDACIGLPGLACKPGLFCDYAREAQCGAADQTGVCAPIPALCTKEYRPVCGCDGKTYSNACAANAAGVSVASAGACAALL</sequence>
<dbReference type="InterPro" id="IPR002350">
    <property type="entry name" value="Kazal_dom"/>
</dbReference>
<dbReference type="Gene3D" id="3.30.60.30">
    <property type="match status" value="1"/>
</dbReference>
<keyword evidence="1" id="KW-0732">Signal</keyword>
<dbReference type="PATRIC" id="fig|1254432.3.peg.5591"/>
<dbReference type="KEGG" id="scu:SCE1572_24660"/>
<dbReference type="eggNOG" id="ENOG5033HVC">
    <property type="taxonomic scope" value="Bacteria"/>
</dbReference>
<name>S4Y3D6_SORCE</name>
<dbReference type="EMBL" id="CP003969">
    <property type="protein sequence ID" value="AGP37398.1"/>
    <property type="molecule type" value="Genomic_DNA"/>
</dbReference>
<dbReference type="AlphaFoldDB" id="S4Y3D6"/>
<dbReference type="RefSeq" id="WP_020736855.1">
    <property type="nucleotide sequence ID" value="NC_021658.1"/>
</dbReference>
<dbReference type="SUPFAM" id="SSF100895">
    <property type="entry name" value="Kazal-type serine protease inhibitors"/>
    <property type="match status" value="1"/>
</dbReference>
<dbReference type="OrthoDB" id="5523329at2"/>
<dbReference type="Proteomes" id="UP000014803">
    <property type="component" value="Chromosome"/>
</dbReference>
<dbReference type="STRING" id="1254432.SCE1572_24660"/>
<dbReference type="PROSITE" id="PS51257">
    <property type="entry name" value="PROKAR_LIPOPROTEIN"/>
    <property type="match status" value="1"/>
</dbReference>
<evidence type="ECO:0000313" key="4">
    <source>
        <dbReference type="Proteomes" id="UP000014803"/>
    </source>
</evidence>
<proteinExistence type="predicted"/>
<evidence type="ECO:0000313" key="3">
    <source>
        <dbReference type="EMBL" id="AGP37398.1"/>
    </source>
</evidence>
<feature type="signal peptide" evidence="1">
    <location>
        <begin position="1"/>
        <end position="26"/>
    </location>
</feature>
<dbReference type="PROSITE" id="PS51465">
    <property type="entry name" value="KAZAL_2"/>
    <property type="match status" value="1"/>
</dbReference>
<reference evidence="3 4" key="1">
    <citation type="journal article" date="2013" name="Sci. Rep.">
        <title>Extraordinary expansion of a Sorangium cellulosum genome from an alkaline milieu.</title>
        <authorList>
            <person name="Han K."/>
            <person name="Li Z.F."/>
            <person name="Peng R."/>
            <person name="Zhu L.P."/>
            <person name="Zhou T."/>
            <person name="Wang L.G."/>
            <person name="Li S.G."/>
            <person name="Zhang X.B."/>
            <person name="Hu W."/>
            <person name="Wu Z.H."/>
            <person name="Qin N."/>
            <person name="Li Y.Z."/>
        </authorList>
    </citation>
    <scope>NUCLEOTIDE SEQUENCE [LARGE SCALE GENOMIC DNA]</scope>
    <source>
        <strain evidence="3 4">So0157-2</strain>
    </source>
</reference>
<dbReference type="HOGENOM" id="CLU_155922_0_0_7"/>
<feature type="domain" description="Kazal-like" evidence="2">
    <location>
        <begin position="83"/>
        <end position="132"/>
    </location>
</feature>
<evidence type="ECO:0000256" key="1">
    <source>
        <dbReference type="SAM" id="SignalP"/>
    </source>
</evidence>